<evidence type="ECO:0000313" key="1">
    <source>
        <dbReference type="EMBL" id="KRZ46924.1"/>
    </source>
</evidence>
<name>A0A0V1KIT7_9BILA</name>
<reference evidence="1 2" key="1">
    <citation type="submission" date="2015-05" db="EMBL/GenBank/DDBJ databases">
        <title>Evolution of Trichinella species and genotypes.</title>
        <authorList>
            <person name="Korhonen P.K."/>
            <person name="Edoardo P."/>
            <person name="Giuseppe L.R."/>
            <person name="Gasser R.B."/>
        </authorList>
    </citation>
    <scope>NUCLEOTIDE SEQUENCE [LARGE SCALE GENOMIC DNA]</scope>
    <source>
        <strain evidence="1">ISS10</strain>
    </source>
</reference>
<protein>
    <submittedName>
        <fullName evidence="1">Uncharacterized protein</fullName>
    </submittedName>
</protein>
<organism evidence="1 2">
    <name type="scientific">Trichinella nativa</name>
    <dbReference type="NCBI Taxonomy" id="6335"/>
    <lineage>
        <taxon>Eukaryota</taxon>
        <taxon>Metazoa</taxon>
        <taxon>Ecdysozoa</taxon>
        <taxon>Nematoda</taxon>
        <taxon>Enoplea</taxon>
        <taxon>Dorylaimia</taxon>
        <taxon>Trichinellida</taxon>
        <taxon>Trichinellidae</taxon>
        <taxon>Trichinella</taxon>
    </lineage>
</organism>
<proteinExistence type="predicted"/>
<gene>
    <name evidence="1" type="ORF">T02_2949</name>
</gene>
<sequence length="36" mass="4426">MKSMILEDCHNFSLVRPKQRSRWLPWPTPMPTEERQ</sequence>
<dbReference type="Proteomes" id="UP000054721">
    <property type="component" value="Unassembled WGS sequence"/>
</dbReference>
<dbReference type="AlphaFoldDB" id="A0A0V1KIT7"/>
<keyword evidence="2" id="KW-1185">Reference proteome</keyword>
<accession>A0A0V1KIT7</accession>
<evidence type="ECO:0000313" key="2">
    <source>
        <dbReference type="Proteomes" id="UP000054721"/>
    </source>
</evidence>
<comment type="caution">
    <text evidence="1">The sequence shown here is derived from an EMBL/GenBank/DDBJ whole genome shotgun (WGS) entry which is preliminary data.</text>
</comment>
<dbReference type="EMBL" id="JYDW01001802">
    <property type="protein sequence ID" value="KRZ46924.1"/>
    <property type="molecule type" value="Genomic_DNA"/>
</dbReference>